<dbReference type="RefSeq" id="WP_066215172.1">
    <property type="nucleotide sequence ID" value="NZ_CP076133.1"/>
</dbReference>
<accession>A0AAX1NDM7</accession>
<organism evidence="2 3">
    <name type="scientific">Flammeovirga yaeyamensis</name>
    <dbReference type="NCBI Taxonomy" id="367791"/>
    <lineage>
        <taxon>Bacteria</taxon>
        <taxon>Pseudomonadati</taxon>
        <taxon>Bacteroidota</taxon>
        <taxon>Cytophagia</taxon>
        <taxon>Cytophagales</taxon>
        <taxon>Flammeovirgaceae</taxon>
        <taxon>Flammeovirga</taxon>
    </lineage>
</organism>
<dbReference type="AlphaFoldDB" id="A0AAX1NDM7"/>
<keyword evidence="1" id="KW-0732">Signal</keyword>
<dbReference type="Proteomes" id="UP000678679">
    <property type="component" value="Chromosome 2"/>
</dbReference>
<gene>
    <name evidence="2" type="ORF">KMW28_26330</name>
</gene>
<proteinExistence type="predicted"/>
<sequence>MKLIARLATLLLLSVCLFSCDDDDDSDPRDVNYVYFVTDEIPAPDEFGDPNVQLQFNTSSNNIEVVIRTSVEIGTAATTVVAEYTQDVTSYNRDGDNYSIQIDSGSTYNQELKADVGCVSIPDSGFSMGKTTTSVSLDDILVWDSSNSKYYIPGEKLGELLGVVVDPEFGQGGGGNVVYPKIWSSDGSIMKCGEFPTNLPN</sequence>
<reference evidence="2 3" key="1">
    <citation type="submission" date="2021-05" db="EMBL/GenBank/DDBJ databases">
        <title>Comparative genomic studies on the polysaccharide-degrading batcterial strains of the Flammeovirga genus.</title>
        <authorList>
            <person name="Zewei F."/>
            <person name="Zheng Z."/>
            <person name="Yu L."/>
            <person name="Ruyue G."/>
            <person name="Yanhong M."/>
            <person name="Yuanyuan C."/>
            <person name="Jingyan G."/>
            <person name="Wenjun H."/>
        </authorList>
    </citation>
    <scope>NUCLEOTIDE SEQUENCE [LARGE SCALE GENOMIC DNA]</scope>
    <source>
        <strain evidence="2 3">NBRC:100898</strain>
    </source>
</reference>
<keyword evidence="3" id="KW-1185">Reference proteome</keyword>
<name>A0AAX1NDM7_9BACT</name>
<evidence type="ECO:0000256" key="1">
    <source>
        <dbReference type="SAM" id="SignalP"/>
    </source>
</evidence>
<dbReference type="KEGG" id="fya:KMW28_26330"/>
<evidence type="ECO:0000313" key="2">
    <source>
        <dbReference type="EMBL" id="QWG04415.1"/>
    </source>
</evidence>
<feature type="signal peptide" evidence="1">
    <location>
        <begin position="1"/>
        <end position="21"/>
    </location>
</feature>
<dbReference type="EMBL" id="CP076133">
    <property type="protein sequence ID" value="QWG04415.1"/>
    <property type="molecule type" value="Genomic_DNA"/>
</dbReference>
<evidence type="ECO:0000313" key="3">
    <source>
        <dbReference type="Proteomes" id="UP000678679"/>
    </source>
</evidence>
<protein>
    <submittedName>
        <fullName evidence="2">Uncharacterized protein</fullName>
    </submittedName>
</protein>
<feature type="chain" id="PRO_5043746326" evidence="1">
    <location>
        <begin position="22"/>
        <end position="201"/>
    </location>
</feature>